<feature type="transmembrane region" description="Helical" evidence="1">
    <location>
        <begin position="18"/>
        <end position="35"/>
    </location>
</feature>
<dbReference type="EMBL" id="MN740839">
    <property type="protein sequence ID" value="QHU14283.1"/>
    <property type="molecule type" value="Genomic_DNA"/>
</dbReference>
<keyword evidence="1" id="KW-0812">Transmembrane</keyword>
<evidence type="ECO:0000256" key="1">
    <source>
        <dbReference type="SAM" id="Phobius"/>
    </source>
</evidence>
<name>A0A6C0KA60_9ZZZZ</name>
<keyword evidence="1" id="KW-1133">Transmembrane helix</keyword>
<sequence>MHCLKTIQKYLEDPDNRLIITMMAIVVIAIVVCVSQKSSFTQVTTTTPVVTPVVAQADPEPTSESVLEQIKAAIKVNASGVKDNASGVKANSAEIGEKVGSTSVFSFL</sequence>
<keyword evidence="1" id="KW-0472">Membrane</keyword>
<organism evidence="2">
    <name type="scientific">viral metagenome</name>
    <dbReference type="NCBI Taxonomy" id="1070528"/>
    <lineage>
        <taxon>unclassified sequences</taxon>
        <taxon>metagenomes</taxon>
        <taxon>organismal metagenomes</taxon>
    </lineage>
</organism>
<accession>A0A6C0KA60</accession>
<dbReference type="AlphaFoldDB" id="A0A6C0KA60"/>
<protein>
    <submittedName>
        <fullName evidence="2">Uncharacterized protein</fullName>
    </submittedName>
</protein>
<evidence type="ECO:0000313" key="2">
    <source>
        <dbReference type="EMBL" id="QHU14283.1"/>
    </source>
</evidence>
<proteinExistence type="predicted"/>
<reference evidence="2" key="1">
    <citation type="journal article" date="2020" name="Nature">
        <title>Giant virus diversity and host interactions through global metagenomics.</title>
        <authorList>
            <person name="Schulz F."/>
            <person name="Roux S."/>
            <person name="Paez-Espino D."/>
            <person name="Jungbluth S."/>
            <person name="Walsh D.A."/>
            <person name="Denef V.J."/>
            <person name="McMahon K.D."/>
            <person name="Konstantinidis K.T."/>
            <person name="Eloe-Fadrosh E.A."/>
            <person name="Kyrpides N.C."/>
            <person name="Woyke T."/>
        </authorList>
    </citation>
    <scope>NUCLEOTIDE SEQUENCE</scope>
    <source>
        <strain evidence="2">GVMAG-S-1102113-118</strain>
    </source>
</reference>